<dbReference type="PANTHER" id="PTHR33463:SF220">
    <property type="entry name" value="NB-ARC DOMAIN-CONTAINING PROTEIN"/>
    <property type="match status" value="1"/>
</dbReference>
<evidence type="ECO:0000256" key="5">
    <source>
        <dbReference type="ARBA" id="ARBA00022821"/>
    </source>
</evidence>
<feature type="coiled-coil region" evidence="7">
    <location>
        <begin position="30"/>
        <end position="64"/>
    </location>
</feature>
<dbReference type="InterPro" id="IPR057135">
    <property type="entry name" value="At4g27190-like_LRR"/>
</dbReference>
<feature type="transmembrane region" description="Helical" evidence="8">
    <location>
        <begin position="970"/>
        <end position="988"/>
    </location>
</feature>
<dbReference type="Gene3D" id="1.10.10.10">
    <property type="entry name" value="Winged helix-like DNA-binding domain superfamily/Winged helix DNA-binding domain"/>
    <property type="match status" value="1"/>
</dbReference>
<feature type="domain" description="Disease resistance protein winged helix" evidence="11">
    <location>
        <begin position="418"/>
        <end position="485"/>
    </location>
</feature>
<dbReference type="PANTHER" id="PTHR33463">
    <property type="entry name" value="NB-ARC DOMAIN-CONTAINING PROTEIN-RELATED"/>
    <property type="match status" value="1"/>
</dbReference>
<evidence type="ECO:0000259" key="11">
    <source>
        <dbReference type="Pfam" id="PF23559"/>
    </source>
</evidence>
<dbReference type="SUPFAM" id="SSF52540">
    <property type="entry name" value="P-loop containing nucleoside triphosphate hydrolases"/>
    <property type="match status" value="1"/>
</dbReference>
<dbReference type="InterPro" id="IPR027417">
    <property type="entry name" value="P-loop_NTPase"/>
</dbReference>
<dbReference type="PRINTS" id="PR00364">
    <property type="entry name" value="DISEASERSIST"/>
</dbReference>
<dbReference type="FunFam" id="3.40.50.300:FF:001091">
    <property type="entry name" value="Probable disease resistance protein At1g61300"/>
    <property type="match status" value="1"/>
</dbReference>
<organism evidence="12 13">
    <name type="scientific">Corchorus capsularis</name>
    <name type="common">Jute</name>
    <dbReference type="NCBI Taxonomy" id="210143"/>
    <lineage>
        <taxon>Eukaryota</taxon>
        <taxon>Viridiplantae</taxon>
        <taxon>Streptophyta</taxon>
        <taxon>Embryophyta</taxon>
        <taxon>Tracheophyta</taxon>
        <taxon>Spermatophyta</taxon>
        <taxon>Magnoliopsida</taxon>
        <taxon>eudicotyledons</taxon>
        <taxon>Gunneridae</taxon>
        <taxon>Pentapetalae</taxon>
        <taxon>rosids</taxon>
        <taxon>malvids</taxon>
        <taxon>Malvales</taxon>
        <taxon>Malvaceae</taxon>
        <taxon>Grewioideae</taxon>
        <taxon>Apeibeae</taxon>
        <taxon>Corchorus</taxon>
    </lineage>
</organism>
<dbReference type="SUPFAM" id="SSF52058">
    <property type="entry name" value="L domain-like"/>
    <property type="match status" value="1"/>
</dbReference>
<dbReference type="Pfam" id="PF00931">
    <property type="entry name" value="NB-ARC"/>
    <property type="match status" value="1"/>
</dbReference>
<dbReference type="Gene3D" id="1.10.8.430">
    <property type="entry name" value="Helical domain of apoptotic protease-activating factors"/>
    <property type="match status" value="1"/>
</dbReference>
<dbReference type="InterPro" id="IPR042197">
    <property type="entry name" value="Apaf_helical"/>
</dbReference>
<dbReference type="InterPro" id="IPR001611">
    <property type="entry name" value="Leu-rich_rpt"/>
</dbReference>
<dbReference type="Gene3D" id="3.80.10.10">
    <property type="entry name" value="Ribonuclease Inhibitor"/>
    <property type="match status" value="1"/>
</dbReference>
<protein>
    <submittedName>
        <fullName evidence="12">Disease resistance protein</fullName>
    </submittedName>
</protein>
<evidence type="ECO:0000256" key="8">
    <source>
        <dbReference type="SAM" id="Phobius"/>
    </source>
</evidence>
<dbReference type="InterPro" id="IPR036388">
    <property type="entry name" value="WH-like_DNA-bd_sf"/>
</dbReference>
<dbReference type="Pfam" id="PF23559">
    <property type="entry name" value="WHD_DRP"/>
    <property type="match status" value="1"/>
</dbReference>
<evidence type="ECO:0000256" key="4">
    <source>
        <dbReference type="ARBA" id="ARBA00022741"/>
    </source>
</evidence>
<accession>A0A1R3G8H3</accession>
<dbReference type="FunFam" id="1.10.10.10:FF:000322">
    <property type="entry name" value="Probable disease resistance protein At1g63360"/>
    <property type="match status" value="1"/>
</dbReference>
<evidence type="ECO:0000256" key="7">
    <source>
        <dbReference type="SAM" id="Coils"/>
    </source>
</evidence>
<dbReference type="OMA" id="PFPNTEN"/>
<keyword evidence="4" id="KW-0547">Nucleotide-binding</keyword>
<keyword evidence="2" id="KW-0433">Leucine-rich repeat</keyword>
<comment type="caution">
    <text evidence="12">The sequence shown here is derived from an EMBL/GenBank/DDBJ whole genome shotgun (WGS) entry which is preliminary data.</text>
</comment>
<keyword evidence="5" id="KW-0611">Plant defense</keyword>
<keyword evidence="8" id="KW-0812">Transmembrane</keyword>
<evidence type="ECO:0000256" key="6">
    <source>
        <dbReference type="ARBA" id="ARBA00022840"/>
    </source>
</evidence>
<dbReference type="InterPro" id="IPR058922">
    <property type="entry name" value="WHD_DRP"/>
</dbReference>
<dbReference type="Gene3D" id="3.40.50.300">
    <property type="entry name" value="P-loop containing nucleotide triphosphate hydrolases"/>
    <property type="match status" value="1"/>
</dbReference>
<dbReference type="InterPro" id="IPR050905">
    <property type="entry name" value="Plant_NBS-LRR"/>
</dbReference>
<keyword evidence="6" id="KW-0067">ATP-binding</keyword>
<evidence type="ECO:0000256" key="1">
    <source>
        <dbReference type="ARBA" id="ARBA00008894"/>
    </source>
</evidence>
<dbReference type="FunFam" id="1.10.8.430:FF:000003">
    <property type="entry name" value="Probable disease resistance protein At5g66910"/>
    <property type="match status" value="1"/>
</dbReference>
<keyword evidence="3" id="KW-0677">Repeat</keyword>
<dbReference type="STRING" id="210143.A0A1R3G8H3"/>
<evidence type="ECO:0000256" key="2">
    <source>
        <dbReference type="ARBA" id="ARBA00022614"/>
    </source>
</evidence>
<evidence type="ECO:0000259" key="9">
    <source>
        <dbReference type="Pfam" id="PF00931"/>
    </source>
</evidence>
<dbReference type="GO" id="GO:0043531">
    <property type="term" value="F:ADP binding"/>
    <property type="evidence" value="ECO:0007669"/>
    <property type="project" value="InterPro"/>
</dbReference>
<evidence type="ECO:0000313" key="13">
    <source>
        <dbReference type="Proteomes" id="UP000188268"/>
    </source>
</evidence>
<keyword evidence="7" id="KW-0175">Coiled coil</keyword>
<evidence type="ECO:0000259" key="10">
    <source>
        <dbReference type="Pfam" id="PF23247"/>
    </source>
</evidence>
<dbReference type="GO" id="GO:0006952">
    <property type="term" value="P:defense response"/>
    <property type="evidence" value="ECO:0007669"/>
    <property type="project" value="UniProtKB-KW"/>
</dbReference>
<comment type="similarity">
    <text evidence="1">Belongs to the disease resistance NB-LRR family.</text>
</comment>
<proteinExistence type="inferred from homology"/>
<gene>
    <name evidence="12" type="ORF">CCACVL1_27851</name>
</gene>
<dbReference type="OrthoDB" id="664960at2759"/>
<dbReference type="Gramene" id="OMO54373">
    <property type="protein sequence ID" value="OMO54373"/>
    <property type="gene ID" value="CCACVL1_27851"/>
</dbReference>
<dbReference type="Pfam" id="PF13855">
    <property type="entry name" value="LRR_8"/>
    <property type="match status" value="1"/>
</dbReference>
<dbReference type="Proteomes" id="UP000188268">
    <property type="component" value="Unassembled WGS sequence"/>
</dbReference>
<feature type="domain" description="NB-ARC" evidence="9">
    <location>
        <begin position="164"/>
        <end position="334"/>
    </location>
</feature>
<feature type="domain" description="Disease resistance protein At4g27190-like leucine-rich repeats" evidence="10">
    <location>
        <begin position="754"/>
        <end position="860"/>
    </location>
</feature>
<dbReference type="GO" id="GO:0005524">
    <property type="term" value="F:ATP binding"/>
    <property type="evidence" value="ECO:0007669"/>
    <property type="project" value="UniProtKB-KW"/>
</dbReference>
<dbReference type="EMBL" id="AWWV01014985">
    <property type="protein sequence ID" value="OMO54373.1"/>
    <property type="molecule type" value="Genomic_DNA"/>
</dbReference>
<dbReference type="AlphaFoldDB" id="A0A1R3G8H3"/>
<name>A0A1R3G8H3_COCAP</name>
<reference evidence="12 13" key="1">
    <citation type="submission" date="2013-09" db="EMBL/GenBank/DDBJ databases">
        <title>Corchorus capsularis genome sequencing.</title>
        <authorList>
            <person name="Alam M."/>
            <person name="Haque M.S."/>
            <person name="Islam M.S."/>
            <person name="Emdad E.M."/>
            <person name="Islam M.M."/>
            <person name="Ahmed B."/>
            <person name="Halim A."/>
            <person name="Hossen Q.M.M."/>
            <person name="Hossain M.Z."/>
            <person name="Ahmed R."/>
            <person name="Khan M.M."/>
            <person name="Islam R."/>
            <person name="Rashid M.M."/>
            <person name="Khan S.A."/>
            <person name="Rahman M.S."/>
            <person name="Alam M."/>
        </authorList>
    </citation>
    <scope>NUCLEOTIDE SEQUENCE [LARGE SCALE GENOMIC DNA]</scope>
    <source>
        <strain evidence="13">cv. CVL-1</strain>
        <tissue evidence="12">Whole seedling</tissue>
    </source>
</reference>
<sequence length="1008" mass="114833">MGNLFSIPITADHDMLSCCWDYIVGQASYTRKLEENLIAMSVELEKLKAQRDDVNRMVDLAEKQLMKRLSQVQVWLSRVQTIVTEVEDLLKDGPQETQRLCFAGYFSKDFNYISSYKFGKQVADKIQEMVDLRNEGVFDKVAENEVAPPVDVRPTEPTVGLDLTLNRVWRLLQGNDVGAGIIGLHGLGGVGKTTLLTQINNKLSNTILDFEAVIWVVVSKDHLTEKVQEKICEKVGLPSELWKNKSSDDKAILISKILRKKKFVLLMDDVWERVDLIKVGIPTPNQKNGCKLIFTTRFLEVCGQMGAHEKIKVECLGPDDAWKLFVEKIGEQNLDNHILKLAKQVAAKCGGLPLALITIARSMACKNTLHDWKYAVEVLKEFPHKLARMGEEVYSILKFSFDSLSNDTMRSCLLYCSLFPEDYRISKFYLIDFWFCEGFLNEFDDLSRAQMQGHNIINSLVNACLLELCEAVDELVKMHDVIRDMCLWIARDCEPPEKKFYVQTGGGSTEAVRDVENWEGARMSLADNGIEHIRGTPACVNLETLFLNDNQLKVIGVDFFRFMHNLRVLNLSLNWELKELPDGVSELGSLQCLNLSWTGIRELPIKLNRLSNLKCLNVLETRQLICNMSRLQIFRMSLSIDTLNETDEDNVLNCCNESLIEELECLQHLNSFTMEIKSVFALERFLSSHNLPECTEQVAFNGFADSKELDILSLANLMRLETLVIRNCQSLEQMKMGIEVGERRRMMQASFFPNTPWFNTLNKVYIVGCPKLREMTWLIVAPTLTWLLVTGCSKMVEIMSERKLSEIVGVEGISYSTPFAKLRSLYLRDLPELKSIYWDALPFPCLTEINIINCSKLKKLPLNLERAMGKQIKIEGNQEWLEEVEWEDEATRNAFLPSFKRADHWWKDMDWKLETWKLGKIGMRKVLQLANGLTETETCAGATFFEVDDTSVGRNGSPLPCAFVKGLNPLMFIFALIANATYVARVVIQGTITKGIQNCSKDARAYAK</sequence>
<dbReference type="Pfam" id="PF23247">
    <property type="entry name" value="LRR_RPS2"/>
    <property type="match status" value="1"/>
</dbReference>
<keyword evidence="13" id="KW-1185">Reference proteome</keyword>
<keyword evidence="8" id="KW-1133">Transmembrane helix</keyword>
<dbReference type="InterPro" id="IPR002182">
    <property type="entry name" value="NB-ARC"/>
</dbReference>
<evidence type="ECO:0000313" key="12">
    <source>
        <dbReference type="EMBL" id="OMO54373.1"/>
    </source>
</evidence>
<evidence type="ECO:0000256" key="3">
    <source>
        <dbReference type="ARBA" id="ARBA00022737"/>
    </source>
</evidence>
<keyword evidence="8" id="KW-0472">Membrane</keyword>
<dbReference type="InterPro" id="IPR032675">
    <property type="entry name" value="LRR_dom_sf"/>
</dbReference>